<evidence type="ECO:0000313" key="3">
    <source>
        <dbReference type="EMBL" id="MDX7985927.1"/>
    </source>
</evidence>
<feature type="signal peptide" evidence="1">
    <location>
        <begin position="1"/>
        <end position="21"/>
    </location>
</feature>
<feature type="domain" description="Putative auto-transporter adhesin head GIN" evidence="2">
    <location>
        <begin position="30"/>
        <end position="209"/>
    </location>
</feature>
<dbReference type="Gene3D" id="2.160.20.120">
    <property type="match status" value="1"/>
</dbReference>
<keyword evidence="4" id="KW-1185">Reference proteome</keyword>
<reference evidence="4" key="1">
    <citation type="journal article" date="2024" name="Toxins">
        <title>Genome Sequence Analysis of Native Xenorhabdus Strains Isolated from Entomopathogenic Nematodes in Argentina.</title>
        <authorList>
            <person name="Palma L."/>
            <person name="Frizzo L."/>
            <person name="Kaiser S."/>
            <person name="Berry C."/>
            <person name="Caballero P."/>
            <person name="Bode H.B."/>
            <person name="Del Valle E.E."/>
        </authorList>
    </citation>
    <scope>NUCLEOTIDE SEQUENCE [LARGE SCALE GENOMIC DNA]</scope>
    <source>
        <strain evidence="4">12</strain>
    </source>
</reference>
<sequence length="216" mass="22809">MKKIAILATLFSGALFNSAMAAEKTVELQNFTALSAEKGIKLTIKCAEKSSLTAKGAQSAIDKLDISYDANTLNLSNESNENDNILTKTVTITLYTNKPLNNLSTMSGVKMDVDACAVGSENLTVSGMMGSAITIEGKTKHLDLNLEAGAVFNQTSTKFSADSAKIKLSMGARASLCHIPEITGNLTAGTKVDVSEEANVKIKSNFASEISRDNCS</sequence>
<name>A0ABU4S3Z1_9GAMM</name>
<dbReference type="RefSeq" id="WP_319928378.1">
    <property type="nucleotide sequence ID" value="NZ_VCDN01000003.1"/>
</dbReference>
<gene>
    <name evidence="3" type="ORF">FE392_01060</name>
</gene>
<proteinExistence type="predicted"/>
<dbReference type="Proteomes" id="UP001271890">
    <property type="component" value="Unassembled WGS sequence"/>
</dbReference>
<accession>A0ABU4S3Z1</accession>
<keyword evidence="1" id="KW-0732">Signal</keyword>
<protein>
    <recommendedName>
        <fullName evidence="2">Putative auto-transporter adhesin head GIN domain-containing protein</fullName>
    </recommendedName>
</protein>
<evidence type="ECO:0000256" key="1">
    <source>
        <dbReference type="SAM" id="SignalP"/>
    </source>
</evidence>
<evidence type="ECO:0000259" key="2">
    <source>
        <dbReference type="Pfam" id="PF10988"/>
    </source>
</evidence>
<organism evidence="3 4">
    <name type="scientific">Xenorhabdus santafensis</name>
    <dbReference type="NCBI Taxonomy" id="2582833"/>
    <lineage>
        <taxon>Bacteria</taxon>
        <taxon>Pseudomonadati</taxon>
        <taxon>Pseudomonadota</taxon>
        <taxon>Gammaproteobacteria</taxon>
        <taxon>Enterobacterales</taxon>
        <taxon>Morganellaceae</taxon>
        <taxon>Xenorhabdus</taxon>
    </lineage>
</organism>
<feature type="chain" id="PRO_5045411529" description="Putative auto-transporter adhesin head GIN domain-containing protein" evidence="1">
    <location>
        <begin position="22"/>
        <end position="216"/>
    </location>
</feature>
<dbReference type="Pfam" id="PF10988">
    <property type="entry name" value="DUF2807"/>
    <property type="match status" value="1"/>
</dbReference>
<dbReference type="InterPro" id="IPR021255">
    <property type="entry name" value="DUF2807"/>
</dbReference>
<comment type="caution">
    <text evidence="3">The sequence shown here is derived from an EMBL/GenBank/DDBJ whole genome shotgun (WGS) entry which is preliminary data.</text>
</comment>
<evidence type="ECO:0000313" key="4">
    <source>
        <dbReference type="Proteomes" id="UP001271890"/>
    </source>
</evidence>
<dbReference type="EMBL" id="VCDN01000003">
    <property type="protein sequence ID" value="MDX7985927.1"/>
    <property type="molecule type" value="Genomic_DNA"/>
</dbReference>